<dbReference type="Pfam" id="PF13252">
    <property type="entry name" value="Phage_capsid_3"/>
    <property type="match status" value="1"/>
</dbReference>
<sequence length="347" mass="37777">MNIIKSLKSASISAKKYSAQLFADAVLNTTGDSDLSPGMKIFYDTALLQNVGSQTYFAQFGKQQPLPKHRGKKAEWRKWNTFTVSTVPLQEGITPTGDKLGQTSIEAEVHQYGRYAYVTDVLSLTHLDDVIGGATELFGDLAAQTMDIVTRNSVMTEAVKNVLFPRKSDGTAVASRDKLDNTCQLTPRVINKAVSILKKNKAPKINGSYIGIIHPSVSFDLRDSKGWEEAHKYSATKEIFNGEIGELHGVRFVESPNAKVYTDNCPVGYSVYSTLIFGKDAWGVVKPDGASLKMIVKQVGSSGASDPLEQRGSVGFKFSTASAVLYPTRLLSIETVSAEFANDDEAN</sequence>
<name>A0A8S5MNZ4_9CAUD</name>
<dbReference type="EMBL" id="BK014949">
    <property type="protein sequence ID" value="DAD83968.1"/>
    <property type="molecule type" value="Genomic_DNA"/>
</dbReference>
<accession>A0A8S5MNZ4</accession>
<dbReference type="InterPro" id="IPR025267">
    <property type="entry name" value="ORF017-like"/>
</dbReference>
<reference evidence="1" key="1">
    <citation type="journal article" date="2021" name="Proc. Natl. Acad. Sci. U.S.A.">
        <title>A Catalog of Tens of Thousands of Viruses from Human Metagenomes Reveals Hidden Associations with Chronic Diseases.</title>
        <authorList>
            <person name="Tisza M.J."/>
            <person name="Buck C.B."/>
        </authorList>
    </citation>
    <scope>NUCLEOTIDE SEQUENCE</scope>
    <source>
        <strain evidence="1">CtLR131</strain>
    </source>
</reference>
<proteinExistence type="predicted"/>
<dbReference type="NCBIfam" id="TIGR04387">
    <property type="entry name" value="capsid_maj_N4"/>
    <property type="match status" value="1"/>
</dbReference>
<evidence type="ECO:0000313" key="1">
    <source>
        <dbReference type="EMBL" id="DAD83968.1"/>
    </source>
</evidence>
<protein>
    <submittedName>
        <fullName evidence="1">Major capsid protein</fullName>
    </submittedName>
</protein>
<organism evidence="1">
    <name type="scientific">Siphoviridae sp. ctLR131</name>
    <dbReference type="NCBI Taxonomy" id="2826250"/>
    <lineage>
        <taxon>Viruses</taxon>
        <taxon>Duplodnaviria</taxon>
        <taxon>Heunggongvirae</taxon>
        <taxon>Uroviricota</taxon>
        <taxon>Caudoviricetes</taxon>
    </lineage>
</organism>